<evidence type="ECO:0000313" key="3">
    <source>
        <dbReference type="Proteomes" id="UP000662818"/>
    </source>
</evidence>
<proteinExistence type="predicted"/>
<organism evidence="2 3">
    <name type="scientific">Nocardioides aromaticivorans</name>
    <dbReference type="NCBI Taxonomy" id="200618"/>
    <lineage>
        <taxon>Bacteria</taxon>
        <taxon>Bacillati</taxon>
        <taxon>Actinomycetota</taxon>
        <taxon>Actinomycetes</taxon>
        <taxon>Propionibacteriales</taxon>
        <taxon>Nocardioidaceae</taxon>
        <taxon>Nocardioides</taxon>
    </lineage>
</organism>
<dbReference type="Gene3D" id="3.40.50.300">
    <property type="entry name" value="P-loop containing nucleotide triphosphate hydrolases"/>
    <property type="match status" value="1"/>
</dbReference>
<dbReference type="PANTHER" id="PTHR37291">
    <property type="entry name" value="5-METHYLCYTOSINE-SPECIFIC RESTRICTION ENZYME B"/>
    <property type="match status" value="1"/>
</dbReference>
<sequence>MGQATAMPTEADISPDARAVLKALATRKNVIITGPPGTGKSRLLNEVRELFQWKQGATGSAPTGRIPIPATSGPIPSWFPSPDQDVTRAVFQTVFDQNTKYRDFMRGLVPKVGEAGAFMVTSGTLYRAAVHARHDGNTALVLVDEINRGPAVAAFGSALVGLEPDKRLPTDGTATETTQFFEILGDGGEHESFALPHDLYILAAMNEADTSVEPLDVAFLRRFHLHRLEPQANVLREHLGLDPTPSPLPETPSGAEDYYEALAQAFTKINDQVLLGRGQAYQLGHGALMHASAGSDVGAAQEYVATAWATIRGHIDEVFYGNTRAVSDVLRAENSNSVYSLEESTFAGQTVRRISGPLRPTSEELYKLLALIATE</sequence>
<keyword evidence="3" id="KW-1185">Reference proteome</keyword>
<feature type="domain" description="AAA+ ATPase" evidence="1">
    <location>
        <begin position="26"/>
        <end position="233"/>
    </location>
</feature>
<accession>A0ABX7PE41</accession>
<dbReference type="InterPro" id="IPR052934">
    <property type="entry name" value="Methyl-DNA_Rec/Restrict_Enz"/>
</dbReference>
<protein>
    <submittedName>
        <fullName evidence="2">ATPase</fullName>
    </submittedName>
</protein>
<gene>
    <name evidence="2" type="ORF">CFH99_00410</name>
</gene>
<evidence type="ECO:0000313" key="2">
    <source>
        <dbReference type="EMBL" id="QSR24088.1"/>
    </source>
</evidence>
<dbReference type="SUPFAM" id="SSF52540">
    <property type="entry name" value="P-loop containing nucleoside triphosphate hydrolases"/>
    <property type="match status" value="1"/>
</dbReference>
<dbReference type="PANTHER" id="PTHR37291:SF1">
    <property type="entry name" value="TYPE IV METHYL-DIRECTED RESTRICTION ENZYME ECOKMCRB SUBUNIT"/>
    <property type="match status" value="1"/>
</dbReference>
<dbReference type="RefSeq" id="WP_207007880.1">
    <property type="nucleotide sequence ID" value="NZ_CP022295.1"/>
</dbReference>
<dbReference type="EMBL" id="CP022295">
    <property type="protein sequence ID" value="QSR24088.1"/>
    <property type="molecule type" value="Genomic_DNA"/>
</dbReference>
<dbReference type="InterPro" id="IPR049945">
    <property type="entry name" value="AAA_22"/>
</dbReference>
<dbReference type="InterPro" id="IPR003593">
    <property type="entry name" value="AAA+_ATPase"/>
</dbReference>
<evidence type="ECO:0000259" key="1">
    <source>
        <dbReference type="SMART" id="SM00382"/>
    </source>
</evidence>
<dbReference type="SMART" id="SM00382">
    <property type="entry name" value="AAA"/>
    <property type="match status" value="1"/>
</dbReference>
<name>A0ABX7PE41_9ACTN</name>
<dbReference type="Pfam" id="PF13401">
    <property type="entry name" value="AAA_22"/>
    <property type="match status" value="1"/>
</dbReference>
<dbReference type="InterPro" id="IPR027417">
    <property type="entry name" value="P-loop_NTPase"/>
</dbReference>
<dbReference type="Proteomes" id="UP000662818">
    <property type="component" value="Chromosome"/>
</dbReference>
<reference evidence="2 3" key="1">
    <citation type="submission" date="2017-06" db="EMBL/GenBank/DDBJ databases">
        <title>Complete Genome Sequence of the Soil Carbazole-Degrading Bacterium Nocardioides aromaticivorans IC177.</title>
        <authorList>
            <person name="Vejarano F."/>
            <person name="Suzuki-Minakuchi C."/>
            <person name="Ohtsubo Y."/>
            <person name="Tsuda M."/>
            <person name="Okada K."/>
            <person name="Nojiri H."/>
        </authorList>
    </citation>
    <scope>NUCLEOTIDE SEQUENCE [LARGE SCALE GENOMIC DNA]</scope>
    <source>
        <strain evidence="2 3">IC177</strain>
    </source>
</reference>